<dbReference type="PANTHER" id="PTHR39168">
    <property type="entry name" value="TRANSCRIPTIONAL REGULATOR-RELATED"/>
    <property type="match status" value="1"/>
</dbReference>
<dbReference type="InterPro" id="IPR052543">
    <property type="entry name" value="HTH_Metal-responsive_Reg"/>
</dbReference>
<accession>A0ABT0ZS07</accession>
<dbReference type="CDD" id="cd00090">
    <property type="entry name" value="HTH_ARSR"/>
    <property type="match status" value="1"/>
</dbReference>
<dbReference type="InterPro" id="IPR011991">
    <property type="entry name" value="ArsR-like_HTH"/>
</dbReference>
<comment type="caution">
    <text evidence="2">The sequence shown here is derived from an EMBL/GenBank/DDBJ whole genome shotgun (WGS) entry which is preliminary data.</text>
</comment>
<reference evidence="2" key="1">
    <citation type="submission" date="2021-04" db="EMBL/GenBank/DDBJ databases">
        <title>Pseudonocardia sp. nov., isolated from sandy soil of mangrove forest.</title>
        <authorList>
            <person name="Zan Z."/>
            <person name="Huang R."/>
            <person name="Liu W."/>
        </authorList>
    </citation>
    <scope>NUCLEOTIDE SEQUENCE</scope>
    <source>
        <strain evidence="2">S2-4</strain>
    </source>
</reference>
<dbReference type="InterPro" id="IPR001845">
    <property type="entry name" value="HTH_ArsR_DNA-bd_dom"/>
</dbReference>
<evidence type="ECO:0000313" key="2">
    <source>
        <dbReference type="EMBL" id="MCO1653506.1"/>
    </source>
</evidence>
<dbReference type="PANTHER" id="PTHR39168:SF1">
    <property type="entry name" value="TRANSCRIPTIONAL REGULATORY PROTEIN"/>
    <property type="match status" value="1"/>
</dbReference>
<keyword evidence="3" id="KW-1185">Reference proteome</keyword>
<dbReference type="EMBL" id="JAGSOV010000002">
    <property type="protein sequence ID" value="MCO1653506.1"/>
    <property type="molecule type" value="Genomic_DNA"/>
</dbReference>
<dbReference type="SUPFAM" id="SSF46785">
    <property type="entry name" value="Winged helix' DNA-binding domain"/>
    <property type="match status" value="1"/>
</dbReference>
<dbReference type="PROSITE" id="PS50987">
    <property type="entry name" value="HTH_ARSR_2"/>
    <property type="match status" value="1"/>
</dbReference>
<dbReference type="Proteomes" id="UP001165283">
    <property type="component" value="Unassembled WGS sequence"/>
</dbReference>
<evidence type="ECO:0000259" key="1">
    <source>
        <dbReference type="PROSITE" id="PS50987"/>
    </source>
</evidence>
<dbReference type="RefSeq" id="WP_252435097.1">
    <property type="nucleotide sequence ID" value="NZ_JAGSOV010000002.1"/>
</dbReference>
<sequence>MATPGAHVGDAHRLSEVAAALAAPTRAAMACLLLAGTAHTGRELARHVGVAPSTASEHLAHLLDAGLLAVEVQGRHRYYRLADAEVAALLERMLTALPEPPSVAELPGPRLPAGMAFARSCYDHLAGRLGVALHDRLVELDAIRVGPDATTLTEGGVAVLADMGVTAARERTRPLVRPCLDWSQRRHHLAGTVGARLLTTLLERRWLLRNTTRPRELRLSRTGRDGLRAHLGIEVS</sequence>
<dbReference type="PRINTS" id="PR00778">
    <property type="entry name" value="HTHARSR"/>
</dbReference>
<feature type="domain" description="HTH arsR-type" evidence="1">
    <location>
        <begin position="6"/>
        <end position="101"/>
    </location>
</feature>
<gene>
    <name evidence="2" type="ORF">KDL28_00400</name>
</gene>
<dbReference type="Gene3D" id="1.10.10.10">
    <property type="entry name" value="Winged helix-like DNA-binding domain superfamily/Winged helix DNA-binding domain"/>
    <property type="match status" value="1"/>
</dbReference>
<evidence type="ECO:0000313" key="3">
    <source>
        <dbReference type="Proteomes" id="UP001165283"/>
    </source>
</evidence>
<organism evidence="2 3">
    <name type="scientific">Pseudonocardia humida</name>
    <dbReference type="NCBI Taxonomy" id="2800819"/>
    <lineage>
        <taxon>Bacteria</taxon>
        <taxon>Bacillati</taxon>
        <taxon>Actinomycetota</taxon>
        <taxon>Actinomycetes</taxon>
        <taxon>Pseudonocardiales</taxon>
        <taxon>Pseudonocardiaceae</taxon>
        <taxon>Pseudonocardia</taxon>
    </lineage>
</organism>
<dbReference type="InterPro" id="IPR036390">
    <property type="entry name" value="WH_DNA-bd_sf"/>
</dbReference>
<dbReference type="SMART" id="SM00418">
    <property type="entry name" value="HTH_ARSR"/>
    <property type="match status" value="1"/>
</dbReference>
<dbReference type="Pfam" id="PF01022">
    <property type="entry name" value="HTH_5"/>
    <property type="match status" value="1"/>
</dbReference>
<name>A0ABT0ZS07_9PSEU</name>
<protein>
    <submittedName>
        <fullName evidence="2">Helix-turn-helix transcriptional regulator</fullName>
    </submittedName>
</protein>
<dbReference type="InterPro" id="IPR036388">
    <property type="entry name" value="WH-like_DNA-bd_sf"/>
</dbReference>
<proteinExistence type="predicted"/>
<dbReference type="NCBIfam" id="NF033788">
    <property type="entry name" value="HTH_metalloreg"/>
    <property type="match status" value="1"/>
</dbReference>